<dbReference type="CDD" id="cd14869">
    <property type="entry name" value="uS7_Bacteria"/>
    <property type="match status" value="1"/>
</dbReference>
<comment type="caution">
    <text evidence="8">The sequence shown here is derived from an EMBL/GenBank/DDBJ whole genome shotgun (WGS) entry which is preliminary data.</text>
</comment>
<keyword evidence="4 6" id="KW-0689">Ribosomal protein</keyword>
<keyword evidence="5 6" id="KW-0687">Ribonucleoprotein</keyword>
<feature type="domain" description="Small ribosomal subunit protein uS7" evidence="7">
    <location>
        <begin position="8"/>
        <end position="150"/>
    </location>
</feature>
<dbReference type="GO" id="GO:0006412">
    <property type="term" value="P:translation"/>
    <property type="evidence" value="ECO:0007669"/>
    <property type="project" value="UniProtKB-UniRule"/>
</dbReference>
<evidence type="ECO:0000313" key="8">
    <source>
        <dbReference type="EMBL" id="PIQ73545.1"/>
    </source>
</evidence>
<evidence type="ECO:0000256" key="3">
    <source>
        <dbReference type="ARBA" id="ARBA00022884"/>
    </source>
</evidence>
<dbReference type="InterPro" id="IPR023798">
    <property type="entry name" value="Ribosomal_uS7_dom"/>
</dbReference>
<keyword evidence="3 6" id="KW-0694">RNA-binding</keyword>
<protein>
    <recommendedName>
        <fullName evidence="6">Small ribosomal subunit protein uS7</fullName>
    </recommendedName>
</protein>
<evidence type="ECO:0000256" key="4">
    <source>
        <dbReference type="ARBA" id="ARBA00022980"/>
    </source>
</evidence>
<dbReference type="AlphaFoldDB" id="A0A2M6IUU1"/>
<dbReference type="InterPro" id="IPR036823">
    <property type="entry name" value="Ribosomal_uS7_dom_sf"/>
</dbReference>
<keyword evidence="2 6" id="KW-0699">rRNA-binding</keyword>
<organism evidence="8 9">
    <name type="scientific">Candidatus Roizmanbacteria bacterium CG11_big_fil_rev_8_21_14_0_20_36_8</name>
    <dbReference type="NCBI Taxonomy" id="1974856"/>
    <lineage>
        <taxon>Bacteria</taxon>
        <taxon>Candidatus Roizmaniibacteriota</taxon>
    </lineage>
</organism>
<evidence type="ECO:0000256" key="1">
    <source>
        <dbReference type="ARBA" id="ARBA00007151"/>
    </source>
</evidence>
<dbReference type="EMBL" id="PCVM01000047">
    <property type="protein sequence ID" value="PIQ73545.1"/>
    <property type="molecule type" value="Genomic_DNA"/>
</dbReference>
<dbReference type="SUPFAM" id="SSF47973">
    <property type="entry name" value="Ribosomal protein S7"/>
    <property type="match status" value="1"/>
</dbReference>
<dbReference type="Proteomes" id="UP000231056">
    <property type="component" value="Unassembled WGS sequence"/>
</dbReference>
<evidence type="ECO:0000256" key="5">
    <source>
        <dbReference type="ARBA" id="ARBA00023274"/>
    </source>
</evidence>
<dbReference type="HAMAP" id="MF_00480_B">
    <property type="entry name" value="Ribosomal_uS7_B"/>
    <property type="match status" value="1"/>
</dbReference>
<dbReference type="PANTHER" id="PTHR11205">
    <property type="entry name" value="RIBOSOMAL PROTEIN S7"/>
    <property type="match status" value="1"/>
</dbReference>
<name>A0A2M6IUU1_9BACT</name>
<dbReference type="GO" id="GO:0019843">
    <property type="term" value="F:rRNA binding"/>
    <property type="evidence" value="ECO:0007669"/>
    <property type="project" value="UniProtKB-UniRule"/>
</dbReference>
<evidence type="ECO:0000256" key="6">
    <source>
        <dbReference type="HAMAP-Rule" id="MF_00480"/>
    </source>
</evidence>
<dbReference type="GO" id="GO:0003735">
    <property type="term" value="F:structural constituent of ribosome"/>
    <property type="evidence" value="ECO:0007669"/>
    <property type="project" value="InterPro"/>
</dbReference>
<dbReference type="Gene3D" id="1.10.455.10">
    <property type="entry name" value="Ribosomal protein S7 domain"/>
    <property type="match status" value="1"/>
</dbReference>
<evidence type="ECO:0000313" key="9">
    <source>
        <dbReference type="Proteomes" id="UP000231056"/>
    </source>
</evidence>
<keyword evidence="6" id="KW-0820">tRNA-binding</keyword>
<gene>
    <name evidence="6" type="primary">rpsG</name>
    <name evidence="8" type="ORF">COV58_01965</name>
</gene>
<comment type="similarity">
    <text evidence="1 6">Belongs to the universal ribosomal protein uS7 family.</text>
</comment>
<dbReference type="GO" id="GO:0000049">
    <property type="term" value="F:tRNA binding"/>
    <property type="evidence" value="ECO:0007669"/>
    <property type="project" value="UniProtKB-UniRule"/>
</dbReference>
<dbReference type="InterPro" id="IPR000235">
    <property type="entry name" value="Ribosomal_uS7"/>
</dbReference>
<dbReference type="GO" id="GO:0015935">
    <property type="term" value="C:small ribosomal subunit"/>
    <property type="evidence" value="ECO:0007669"/>
    <property type="project" value="InterPro"/>
</dbReference>
<evidence type="ECO:0000256" key="2">
    <source>
        <dbReference type="ARBA" id="ARBA00022730"/>
    </source>
</evidence>
<reference evidence="8 9" key="1">
    <citation type="submission" date="2017-09" db="EMBL/GenBank/DDBJ databases">
        <title>Depth-based differentiation of microbial function through sediment-hosted aquifers and enrichment of novel symbionts in the deep terrestrial subsurface.</title>
        <authorList>
            <person name="Probst A.J."/>
            <person name="Ladd B."/>
            <person name="Jarett J.K."/>
            <person name="Geller-Mcgrath D.E."/>
            <person name="Sieber C.M."/>
            <person name="Emerson J.B."/>
            <person name="Anantharaman K."/>
            <person name="Thomas B.C."/>
            <person name="Malmstrom R."/>
            <person name="Stieglmeier M."/>
            <person name="Klingl A."/>
            <person name="Woyke T."/>
            <person name="Ryan C.M."/>
            <person name="Banfield J.F."/>
        </authorList>
    </citation>
    <scope>NUCLEOTIDE SEQUENCE [LARGE SCALE GENOMIC DNA]</scope>
    <source>
        <strain evidence="8">CG11_big_fil_rev_8_21_14_0_20_36_8</strain>
    </source>
</reference>
<sequence>MPRNSYKRIQPDIDPIYKSFQVAKLINYVMQDGKKTVAEKIVYKTLELLKLEDNDPLVTFNKAITNVIPNKEVRPRRLGGASYLVPTDVREERKLYLALKWIVDAAKTRSNKEFKTFQEKLSTEIKEAAKNQGKAIEKRLQTEKLAAQNKAFAHLRW</sequence>
<dbReference type="NCBIfam" id="TIGR01029">
    <property type="entry name" value="rpsG_bact"/>
    <property type="match status" value="1"/>
</dbReference>
<evidence type="ECO:0000259" key="7">
    <source>
        <dbReference type="Pfam" id="PF00177"/>
    </source>
</evidence>
<comment type="subunit">
    <text evidence="6">Part of the 30S ribosomal subunit. Contacts proteins S9 and S11.</text>
</comment>
<dbReference type="PIRSF" id="PIRSF002122">
    <property type="entry name" value="RPS7p_RPS7a_RPS5e_RPS7o"/>
    <property type="match status" value="1"/>
</dbReference>
<dbReference type="InterPro" id="IPR005717">
    <property type="entry name" value="Ribosomal_uS7_bac/org-type"/>
</dbReference>
<comment type="function">
    <text evidence="6">One of the primary rRNA binding proteins, it binds directly to 16S rRNA where it nucleates assembly of the head domain of the 30S subunit. Is located at the subunit interface close to the decoding center, probably blocks exit of the E-site tRNA.</text>
</comment>
<dbReference type="Pfam" id="PF00177">
    <property type="entry name" value="Ribosomal_S7"/>
    <property type="match status" value="1"/>
</dbReference>
<proteinExistence type="inferred from homology"/>
<accession>A0A2M6IUU1</accession>